<name>A0A7R8ZP33_9CRUS</name>
<dbReference type="AlphaFoldDB" id="A0A7R8ZP33"/>
<reference evidence="1" key="1">
    <citation type="submission" date="2020-11" db="EMBL/GenBank/DDBJ databases">
        <authorList>
            <person name="Tran Van P."/>
        </authorList>
    </citation>
    <scope>NUCLEOTIDE SEQUENCE</scope>
</reference>
<accession>A0A7R8ZP33</accession>
<organism evidence="1">
    <name type="scientific">Cyprideis torosa</name>
    <dbReference type="NCBI Taxonomy" id="163714"/>
    <lineage>
        <taxon>Eukaryota</taxon>
        <taxon>Metazoa</taxon>
        <taxon>Ecdysozoa</taxon>
        <taxon>Arthropoda</taxon>
        <taxon>Crustacea</taxon>
        <taxon>Oligostraca</taxon>
        <taxon>Ostracoda</taxon>
        <taxon>Podocopa</taxon>
        <taxon>Podocopida</taxon>
        <taxon>Cytherocopina</taxon>
        <taxon>Cytheroidea</taxon>
        <taxon>Cytherideidae</taxon>
        <taxon>Cyprideis</taxon>
    </lineage>
</organism>
<evidence type="ECO:0000313" key="1">
    <source>
        <dbReference type="EMBL" id="CAD7228875.1"/>
    </source>
</evidence>
<proteinExistence type="predicted"/>
<protein>
    <submittedName>
        <fullName evidence="1">Uncharacterized protein</fullName>
    </submittedName>
</protein>
<dbReference type="EMBL" id="OB661736">
    <property type="protein sequence ID" value="CAD7228875.1"/>
    <property type="molecule type" value="Genomic_DNA"/>
</dbReference>
<gene>
    <name evidence="1" type="ORF">CTOB1V02_LOCUS6753</name>
</gene>
<sequence length="152" mass="16508">MEESRELFKIVRMGLSFRGDEAYNSGLILSIVLAVFVVASYGQSSPSKPLSEGAEEALASLPQEERENLAELREAISVLSKEDKEKVRQVIVAMKALAQTGRQVPAGTTIALLQQIISLLINGPVYVFQLVARLSISVVALPLVFILEILGL</sequence>